<dbReference type="GO" id="GO:0005789">
    <property type="term" value="C:endoplasmic reticulum membrane"/>
    <property type="evidence" value="ECO:0007669"/>
    <property type="project" value="UniProtKB-SubCell"/>
</dbReference>
<keyword evidence="18" id="KW-1185">Reference proteome</keyword>
<dbReference type="Proteomes" id="UP000025227">
    <property type="component" value="Unplaced"/>
</dbReference>
<feature type="domain" description="Peptidase M28" evidence="16">
    <location>
        <begin position="146"/>
        <end position="341"/>
    </location>
</feature>
<keyword evidence="10 15" id="KW-1133">Transmembrane helix</keyword>
<feature type="transmembrane region" description="Helical" evidence="15">
    <location>
        <begin position="441"/>
        <end position="468"/>
    </location>
</feature>
<evidence type="ECO:0000256" key="7">
    <source>
        <dbReference type="ARBA" id="ARBA00022801"/>
    </source>
</evidence>
<evidence type="ECO:0000256" key="1">
    <source>
        <dbReference type="ARBA" id="ARBA00001947"/>
    </source>
</evidence>
<feature type="transmembrane region" description="Helical" evidence="15">
    <location>
        <begin position="367"/>
        <end position="393"/>
    </location>
</feature>
<dbReference type="Gene3D" id="3.40.630.10">
    <property type="entry name" value="Zn peptidases"/>
    <property type="match status" value="1"/>
</dbReference>
<evidence type="ECO:0000256" key="5">
    <source>
        <dbReference type="ARBA" id="ARBA00022692"/>
    </source>
</evidence>
<evidence type="ECO:0000256" key="13">
    <source>
        <dbReference type="ARBA" id="ARBA00023180"/>
    </source>
</evidence>
<keyword evidence="5 15" id="KW-0812">Transmembrane</keyword>
<comment type="similarity">
    <text evidence="3">Belongs to the peptidase M28 family.</text>
</comment>
<evidence type="ECO:0000256" key="14">
    <source>
        <dbReference type="ARBA" id="ARBA00078796"/>
    </source>
</evidence>
<feature type="transmembrane region" description="Helical" evidence="15">
    <location>
        <begin position="567"/>
        <end position="593"/>
    </location>
</feature>
<evidence type="ECO:0000256" key="6">
    <source>
        <dbReference type="ARBA" id="ARBA00022723"/>
    </source>
</evidence>
<keyword evidence="6" id="KW-0479">Metal-binding</keyword>
<dbReference type="OMA" id="HAEGHNI"/>
<dbReference type="PANTHER" id="PTHR12147">
    <property type="entry name" value="METALLOPEPTIDASE M28 FAMILY MEMBER"/>
    <property type="match status" value="1"/>
</dbReference>
<feature type="domain" description="Endoplasmic reticulum metallopeptidase 1-like C-terminal" evidence="17">
    <location>
        <begin position="638"/>
        <end position="841"/>
    </location>
</feature>
<evidence type="ECO:0000256" key="8">
    <source>
        <dbReference type="ARBA" id="ARBA00022824"/>
    </source>
</evidence>
<evidence type="ECO:0000256" key="4">
    <source>
        <dbReference type="ARBA" id="ARBA00022670"/>
    </source>
</evidence>
<dbReference type="SUPFAM" id="SSF53187">
    <property type="entry name" value="Zn-dependent exopeptidases"/>
    <property type="match status" value="1"/>
</dbReference>
<dbReference type="FunFam" id="3.40.630.10:FF:000008">
    <property type="entry name" value="Endoplasmic reticulum metallopeptidase 1"/>
    <property type="match status" value="1"/>
</dbReference>
<organism evidence="18 19">
    <name type="scientific">Haemonchus contortus</name>
    <name type="common">Barber pole worm</name>
    <dbReference type="NCBI Taxonomy" id="6289"/>
    <lineage>
        <taxon>Eukaryota</taxon>
        <taxon>Metazoa</taxon>
        <taxon>Ecdysozoa</taxon>
        <taxon>Nematoda</taxon>
        <taxon>Chromadorea</taxon>
        <taxon>Rhabditida</taxon>
        <taxon>Rhabditina</taxon>
        <taxon>Rhabditomorpha</taxon>
        <taxon>Strongyloidea</taxon>
        <taxon>Trichostrongylidae</taxon>
        <taxon>Haemonchus</taxon>
    </lineage>
</organism>
<proteinExistence type="inferred from homology"/>
<dbReference type="Pfam" id="PF04389">
    <property type="entry name" value="Peptidase_M28"/>
    <property type="match status" value="1"/>
</dbReference>
<accession>A0A7I4Y551</accession>
<dbReference type="InterPro" id="IPR045175">
    <property type="entry name" value="M28_fam"/>
</dbReference>
<keyword evidence="12 15" id="KW-0472">Membrane</keyword>
<dbReference type="CDD" id="cd03875">
    <property type="entry name" value="M28_Fxna_like"/>
    <property type="match status" value="1"/>
</dbReference>
<comment type="subcellular location">
    <subcellularLocation>
        <location evidence="2">Endoplasmic reticulum membrane</location>
        <topology evidence="2">Multi-pass membrane protein</topology>
    </subcellularLocation>
</comment>
<evidence type="ECO:0000256" key="15">
    <source>
        <dbReference type="SAM" id="Phobius"/>
    </source>
</evidence>
<evidence type="ECO:0000256" key="11">
    <source>
        <dbReference type="ARBA" id="ARBA00023049"/>
    </source>
</evidence>
<evidence type="ECO:0000259" key="17">
    <source>
        <dbReference type="Pfam" id="PF22248"/>
    </source>
</evidence>
<dbReference type="GO" id="GO:0046872">
    <property type="term" value="F:metal ion binding"/>
    <property type="evidence" value="ECO:0007669"/>
    <property type="project" value="UniProtKB-KW"/>
</dbReference>
<name>A0A7I4Y551_HAECO</name>
<evidence type="ECO:0000259" key="16">
    <source>
        <dbReference type="Pfam" id="PF04389"/>
    </source>
</evidence>
<keyword evidence="13" id="KW-0325">Glycoprotein</keyword>
<sequence length="868" mass="97684">MWLLKRGENTSSLPVMEDSSSDRDVETELGVRHWLLILMHIVSLVVGTTFLNARLPEAQPASTDNNRFSELRARRLVFEMSNFGPKPAGSEACELYTKGYILNEIGIIKVAATAKIEISLQNPSGCFDIPRFDTDSFTVCYKNVSNVAVRLSRNDTKEQRFALLLNCHYDSWPVSSGGSDDLASCAIMLELLRLLSQKMNVLKHDVIFLFNGAEESSLQGAHGFITQHPWRHLIRAFINLEASGSGGRELLFQAGPANQWLLNSYLESATHPHCSIIAQEVFQSGLFPGETDFRVFRDYGRIPGLDLAFVQNGYWWHTEFDEGKRIAIGSIQRAGDNVYATVLHLLQSPNLSNPAGNPDQKYVFFDFLGLFVVVYSDTIGNALNAIFAITSLVKAGKHIRNESGECRAAVTNYAIVFVTMSVLTLASTQLTLLIWGAMPWYSIHAVAVVIYAMPVVWAGLGSMAFLAAKIEPVKREDHARAIETVHRTMVAVIVCFLTLKGVSSSFIFTLMLIPLAGDVIHFKNEWVVVLTHIVLHTPSYGMAIYLSSMIQSIIIPIMGRTGTNPEVLVAVMTNFSTYIIVFSLLPLVTITALKRTQAETTLWNFFGMISGILLTVSAVLAVLHFLHKSPYSYTDEYPMPRRVQVFHVNRVIDNRNQTIQDSALYVIAQDYRGAEDIPFVDRNYSKVECLDNGPYCEIPLYFPTRHRIQERHIRYKTVGETLALPDTKVTLVHKLEDEKKIVYDFVVKGSNQVSVYVVPQKGWRIANCTLSAPRKELDERPLFLFFTCSGEKCSEFWFQITLVQPGEPTGDEDSQLLLGVASHYLYGKYMQSHTIRRLLAEITKRRQDDPAWAIAASAWNVDMIYRYY</sequence>
<comment type="cofactor">
    <cofactor evidence="1">
        <name>Zn(2+)</name>
        <dbReference type="ChEBI" id="CHEBI:29105"/>
    </cofactor>
</comment>
<keyword evidence="9" id="KW-0862">Zinc</keyword>
<reference evidence="19" key="1">
    <citation type="submission" date="2020-12" db="UniProtKB">
        <authorList>
            <consortium name="WormBaseParasite"/>
        </authorList>
    </citation>
    <scope>IDENTIFICATION</scope>
    <source>
        <strain evidence="19">MHco3</strain>
    </source>
</reference>
<feature type="transmembrane region" description="Helical" evidence="15">
    <location>
        <begin position="489"/>
        <end position="514"/>
    </location>
</feature>
<evidence type="ECO:0000256" key="12">
    <source>
        <dbReference type="ARBA" id="ARBA00023136"/>
    </source>
</evidence>
<evidence type="ECO:0000256" key="9">
    <source>
        <dbReference type="ARBA" id="ARBA00022833"/>
    </source>
</evidence>
<protein>
    <recommendedName>
        <fullName evidence="14">FXNA-like protease</fullName>
    </recommendedName>
</protein>
<keyword evidence="11" id="KW-0482">Metalloprotease</keyword>
<feature type="transmembrane region" description="Helical" evidence="15">
    <location>
        <begin position="413"/>
        <end position="435"/>
    </location>
</feature>
<dbReference type="InterPro" id="IPR007484">
    <property type="entry name" value="Peptidase_M28"/>
</dbReference>
<keyword evidence="7" id="KW-0378">Hydrolase</keyword>
<evidence type="ECO:0000256" key="10">
    <source>
        <dbReference type="ARBA" id="ARBA00022989"/>
    </source>
</evidence>
<dbReference type="GO" id="GO:0006508">
    <property type="term" value="P:proteolysis"/>
    <property type="evidence" value="ECO:0007669"/>
    <property type="project" value="UniProtKB-KW"/>
</dbReference>
<evidence type="ECO:0000313" key="19">
    <source>
        <dbReference type="WBParaSite" id="HCON_00049760-00001"/>
    </source>
</evidence>
<dbReference type="InterPro" id="IPR053973">
    <property type="entry name" value="ERMP1-like_C"/>
</dbReference>
<dbReference type="InterPro" id="IPR048024">
    <property type="entry name" value="Fxna-like_M28_dom"/>
</dbReference>
<evidence type="ECO:0000313" key="18">
    <source>
        <dbReference type="Proteomes" id="UP000025227"/>
    </source>
</evidence>
<dbReference type="PANTHER" id="PTHR12147:SF11">
    <property type="entry name" value="ENDOPLASMIC RETICULUM METALLOPEPTIDASE 1-B-RELATED"/>
    <property type="match status" value="1"/>
</dbReference>
<dbReference type="AlphaFoldDB" id="A0A7I4Y551"/>
<dbReference type="GO" id="GO:0008235">
    <property type="term" value="F:metalloexopeptidase activity"/>
    <property type="evidence" value="ECO:0007669"/>
    <property type="project" value="InterPro"/>
</dbReference>
<keyword evidence="4" id="KW-0645">Protease</keyword>
<dbReference type="Pfam" id="PF22248">
    <property type="entry name" value="ERMP1_C"/>
    <property type="match status" value="1"/>
</dbReference>
<evidence type="ECO:0000256" key="2">
    <source>
        <dbReference type="ARBA" id="ARBA00004477"/>
    </source>
</evidence>
<keyword evidence="8" id="KW-0256">Endoplasmic reticulum</keyword>
<dbReference type="OrthoDB" id="7887808at2759"/>
<feature type="transmembrane region" description="Helical" evidence="15">
    <location>
        <begin position="605"/>
        <end position="626"/>
    </location>
</feature>
<dbReference type="WBParaSite" id="HCON_00049760-00001">
    <property type="protein sequence ID" value="HCON_00049760-00001"/>
    <property type="gene ID" value="HCON_00049760"/>
</dbReference>
<evidence type="ECO:0000256" key="3">
    <source>
        <dbReference type="ARBA" id="ARBA00010918"/>
    </source>
</evidence>
<feature type="transmembrane region" description="Helical" evidence="15">
    <location>
        <begin position="526"/>
        <end position="546"/>
    </location>
</feature>